<name>A0ABD0YX41_9HEMI</name>
<keyword evidence="3" id="KW-1185">Reference proteome</keyword>
<evidence type="ECO:0000313" key="3">
    <source>
        <dbReference type="Proteomes" id="UP001558652"/>
    </source>
</evidence>
<organism evidence="2 3">
    <name type="scientific">Ranatra chinensis</name>
    <dbReference type="NCBI Taxonomy" id="642074"/>
    <lineage>
        <taxon>Eukaryota</taxon>
        <taxon>Metazoa</taxon>
        <taxon>Ecdysozoa</taxon>
        <taxon>Arthropoda</taxon>
        <taxon>Hexapoda</taxon>
        <taxon>Insecta</taxon>
        <taxon>Pterygota</taxon>
        <taxon>Neoptera</taxon>
        <taxon>Paraneoptera</taxon>
        <taxon>Hemiptera</taxon>
        <taxon>Heteroptera</taxon>
        <taxon>Panheteroptera</taxon>
        <taxon>Nepomorpha</taxon>
        <taxon>Nepidae</taxon>
        <taxon>Ranatrinae</taxon>
        <taxon>Ranatra</taxon>
    </lineage>
</organism>
<evidence type="ECO:0000313" key="2">
    <source>
        <dbReference type="EMBL" id="KAL1140410.1"/>
    </source>
</evidence>
<comment type="caution">
    <text evidence="2">The sequence shown here is derived from an EMBL/GenBank/DDBJ whole genome shotgun (WGS) entry which is preliminary data.</text>
</comment>
<feature type="compositionally biased region" description="Polar residues" evidence="1">
    <location>
        <begin position="13"/>
        <end position="23"/>
    </location>
</feature>
<reference evidence="2 3" key="1">
    <citation type="submission" date="2024-07" db="EMBL/GenBank/DDBJ databases">
        <title>Chromosome-level genome assembly of the water stick insect Ranatra chinensis (Heteroptera: Nepidae).</title>
        <authorList>
            <person name="Liu X."/>
        </authorList>
    </citation>
    <scope>NUCLEOTIDE SEQUENCE [LARGE SCALE GENOMIC DNA]</scope>
    <source>
        <strain evidence="2">Cailab_2021Rc</strain>
        <tissue evidence="2">Muscle</tissue>
    </source>
</reference>
<evidence type="ECO:0000256" key="1">
    <source>
        <dbReference type="SAM" id="MobiDB-lite"/>
    </source>
</evidence>
<dbReference type="EMBL" id="JBFDAA010000001">
    <property type="protein sequence ID" value="KAL1140410.1"/>
    <property type="molecule type" value="Genomic_DNA"/>
</dbReference>
<dbReference type="Proteomes" id="UP001558652">
    <property type="component" value="Unassembled WGS sequence"/>
</dbReference>
<dbReference type="AlphaFoldDB" id="A0ABD0YX41"/>
<sequence>MRSWRQTLEAGSKSETASRSYPQGPSGGAGEGPSIRGGATGCGWLGSSLFSSWLFDRADCEPKMVGGRRTLGLMALAISFTLATVSARKCPNGFYSCLKLDIHRALRKIEVSDNYTLLPGLGFERTGNFTEAPLEGQKVPALGDLIGQTEALFKSHALYWNFLPGVELRIAKAQPGDFNIGVRRSNHGGKQM</sequence>
<gene>
    <name evidence="2" type="ORF">AAG570_000342</name>
</gene>
<protein>
    <submittedName>
        <fullName evidence="2">Uncharacterized protein</fullName>
    </submittedName>
</protein>
<proteinExistence type="predicted"/>
<accession>A0ABD0YX41</accession>
<feature type="region of interest" description="Disordered" evidence="1">
    <location>
        <begin position="1"/>
        <end position="33"/>
    </location>
</feature>